<dbReference type="GO" id="GO:0003725">
    <property type="term" value="F:double-stranded RNA binding"/>
    <property type="evidence" value="ECO:0007669"/>
    <property type="project" value="TreeGrafter"/>
</dbReference>
<evidence type="ECO:0000259" key="2">
    <source>
        <dbReference type="PROSITE" id="PS50020"/>
    </source>
</evidence>
<dbReference type="GO" id="GO:0020037">
    <property type="term" value="F:heme binding"/>
    <property type="evidence" value="ECO:0007669"/>
    <property type="project" value="InterPro"/>
</dbReference>
<gene>
    <name evidence="4" type="ORF">BOKJ2_LOCUS13012</name>
</gene>
<dbReference type="InterPro" id="IPR014720">
    <property type="entry name" value="dsRBD_dom"/>
</dbReference>
<dbReference type="AlphaFoldDB" id="A0A811LHC4"/>
<protein>
    <recommendedName>
        <fullName evidence="6">DRBM domain-containing protein</fullName>
    </recommendedName>
</protein>
<evidence type="ECO:0008006" key="6">
    <source>
        <dbReference type="Google" id="ProtNLM"/>
    </source>
</evidence>
<dbReference type="GO" id="GO:0031053">
    <property type="term" value="P:primary miRNA processing"/>
    <property type="evidence" value="ECO:0007669"/>
    <property type="project" value="InterPro"/>
</dbReference>
<dbReference type="EMBL" id="CAJFCW020000006">
    <property type="protein sequence ID" value="CAG9125343.1"/>
    <property type="molecule type" value="Genomic_DNA"/>
</dbReference>
<dbReference type="SUPFAM" id="SSF54768">
    <property type="entry name" value="dsRNA-binding domain-like"/>
    <property type="match status" value="2"/>
</dbReference>
<evidence type="ECO:0000313" key="4">
    <source>
        <dbReference type="EMBL" id="CAD5228953.1"/>
    </source>
</evidence>
<dbReference type="InterPro" id="IPR001202">
    <property type="entry name" value="WW_dom"/>
</dbReference>
<feature type="domain" description="DRBM" evidence="3">
    <location>
        <begin position="242"/>
        <end position="354"/>
    </location>
</feature>
<sequence>MSEDEGVTGTSASHNDETMETCPFMADVSSTQDMDDDLSDLEDLLEKDVDVQKYPDEAIVRKKTVLEIRPNDFSHSLPDGWIEITHDAGIPVYLHRQTRVCAFSRPYFIGPTSVRKHLIPIPAIPCYNMKRQLEEIRVREEECPIRSTPKIEIVSVGDRDQYLDGNQLNAYAKSVFKFKTIDVVRFKKWSETRQFHRNRKRKLHEDATPGVASDVKVITVPEINETAKPSHRTFCLNPVNKTSVTILHEYVQKVLKSVVVYDFTELSSVTYPYRCVAKLKQSNALQMIRQQKTIEAKLLLLKEKYDKEVNLHSSEIADTSEYGDDTLLLGVGFGKSKKIAKMAAAEKVLVGLIPGLKFNDEHIAINEEESSEPTTSEEPTFFEMLEITDSKIPDWCAKTGKRQPFMMLQEFVKRNISLENQKIEMKTEQKGHQKHQFTMTLGQEYEVTVTGGNKKDAKQRASQLMLQKLFPNAKTFADILKLYEDTNFTLQKEAQKIKRQIANKPPEKQAEPKGCSEALGVQLREAMKMVDSKSSDNVLTRPPVDYTAPALFKEECGQFGALCERYAHLFKDSSLLESIIR</sequence>
<dbReference type="GO" id="GO:0042802">
    <property type="term" value="F:identical protein binding"/>
    <property type="evidence" value="ECO:0007669"/>
    <property type="project" value="InterPro"/>
</dbReference>
<name>A0A811LHC4_9BILA</name>
<dbReference type="PANTHER" id="PTHR13482">
    <property type="entry name" value="MICRORNA PROCESSOR COMPLEX SUBUNIT DGCR8"/>
    <property type="match status" value="1"/>
</dbReference>
<evidence type="ECO:0000256" key="1">
    <source>
        <dbReference type="PROSITE-ProRule" id="PRU00266"/>
    </source>
</evidence>
<dbReference type="Proteomes" id="UP000783686">
    <property type="component" value="Unassembled WGS sequence"/>
</dbReference>
<dbReference type="SMART" id="SM00358">
    <property type="entry name" value="DSRM"/>
    <property type="match status" value="2"/>
</dbReference>
<reference evidence="4" key="1">
    <citation type="submission" date="2020-09" db="EMBL/GenBank/DDBJ databases">
        <authorList>
            <person name="Kikuchi T."/>
        </authorList>
    </citation>
    <scope>NUCLEOTIDE SEQUENCE</scope>
    <source>
        <strain evidence="4">SH1</strain>
    </source>
</reference>
<keyword evidence="1" id="KW-0694">RNA-binding</keyword>
<dbReference type="CDD" id="cd19868">
    <property type="entry name" value="DSRM_DGCR8_rpt2"/>
    <property type="match status" value="1"/>
</dbReference>
<dbReference type="Gene3D" id="3.30.160.590">
    <property type="match status" value="1"/>
</dbReference>
<keyword evidence="5" id="KW-1185">Reference proteome</keyword>
<proteinExistence type="predicted"/>
<dbReference type="PROSITE" id="PS50137">
    <property type="entry name" value="DS_RBD"/>
    <property type="match status" value="2"/>
</dbReference>
<dbReference type="Gene3D" id="2.20.70.10">
    <property type="match status" value="1"/>
</dbReference>
<dbReference type="InterPro" id="IPR040375">
    <property type="entry name" value="DGCR8"/>
</dbReference>
<dbReference type="Gene3D" id="3.30.160.20">
    <property type="match status" value="1"/>
</dbReference>
<dbReference type="PANTHER" id="PTHR13482:SF3">
    <property type="entry name" value="MICROPROCESSOR COMPLEX SUBUNIT DGCR8"/>
    <property type="match status" value="1"/>
</dbReference>
<evidence type="ECO:0000313" key="5">
    <source>
        <dbReference type="Proteomes" id="UP000614601"/>
    </source>
</evidence>
<dbReference type="Proteomes" id="UP000614601">
    <property type="component" value="Unassembled WGS sequence"/>
</dbReference>
<accession>A0A811LHC4</accession>
<feature type="domain" description="DRBM" evidence="3">
    <location>
        <begin position="403"/>
        <end position="471"/>
    </location>
</feature>
<feature type="domain" description="WW" evidence="2">
    <location>
        <begin position="75"/>
        <end position="108"/>
    </location>
</feature>
<dbReference type="Pfam" id="PF00035">
    <property type="entry name" value="dsrm"/>
    <property type="match status" value="1"/>
</dbReference>
<dbReference type="EMBL" id="CAJFDH010000006">
    <property type="protein sequence ID" value="CAD5228953.1"/>
    <property type="molecule type" value="Genomic_DNA"/>
</dbReference>
<evidence type="ECO:0000259" key="3">
    <source>
        <dbReference type="PROSITE" id="PS50137"/>
    </source>
</evidence>
<organism evidence="4 5">
    <name type="scientific">Bursaphelenchus okinawaensis</name>
    <dbReference type="NCBI Taxonomy" id="465554"/>
    <lineage>
        <taxon>Eukaryota</taxon>
        <taxon>Metazoa</taxon>
        <taxon>Ecdysozoa</taxon>
        <taxon>Nematoda</taxon>
        <taxon>Chromadorea</taxon>
        <taxon>Rhabditida</taxon>
        <taxon>Tylenchina</taxon>
        <taxon>Tylenchomorpha</taxon>
        <taxon>Aphelenchoidea</taxon>
        <taxon>Aphelenchoididae</taxon>
        <taxon>Bursaphelenchus</taxon>
    </lineage>
</organism>
<dbReference type="OrthoDB" id="112668at2759"/>
<dbReference type="GO" id="GO:0070878">
    <property type="term" value="F:primary miRNA binding"/>
    <property type="evidence" value="ECO:0007669"/>
    <property type="project" value="TreeGrafter"/>
</dbReference>
<dbReference type="GO" id="GO:0070877">
    <property type="term" value="C:microprocessor complex"/>
    <property type="evidence" value="ECO:0007669"/>
    <property type="project" value="InterPro"/>
</dbReference>
<comment type="caution">
    <text evidence="4">The sequence shown here is derived from an EMBL/GenBank/DDBJ whole genome shotgun (WGS) entry which is preliminary data.</text>
</comment>
<dbReference type="PROSITE" id="PS50020">
    <property type="entry name" value="WW_DOMAIN_2"/>
    <property type="match status" value="1"/>
</dbReference>